<protein>
    <submittedName>
        <fullName evidence="1">Uncharacterized protein</fullName>
    </submittedName>
</protein>
<reference evidence="2" key="2">
    <citation type="submission" date="2015-01" db="EMBL/GenBank/DDBJ databases">
        <title>Evolutionary Origins and Diversification of the Mycorrhizal Mutualists.</title>
        <authorList>
            <consortium name="DOE Joint Genome Institute"/>
            <consortium name="Mycorrhizal Genomics Consortium"/>
            <person name="Kohler A."/>
            <person name="Kuo A."/>
            <person name="Nagy L.G."/>
            <person name="Floudas D."/>
            <person name="Copeland A."/>
            <person name="Barry K.W."/>
            <person name="Cichocki N."/>
            <person name="Veneault-Fourrey C."/>
            <person name="LaButti K."/>
            <person name="Lindquist E.A."/>
            <person name="Lipzen A."/>
            <person name="Lundell T."/>
            <person name="Morin E."/>
            <person name="Murat C."/>
            <person name="Riley R."/>
            <person name="Ohm R."/>
            <person name="Sun H."/>
            <person name="Tunlid A."/>
            <person name="Henrissat B."/>
            <person name="Grigoriev I.V."/>
            <person name="Hibbett D.S."/>
            <person name="Martin F."/>
        </authorList>
    </citation>
    <scope>NUCLEOTIDE SEQUENCE [LARGE SCALE GENOMIC DNA]</scope>
    <source>
        <strain evidence="2">441</strain>
    </source>
</reference>
<dbReference type="AlphaFoldDB" id="A0A0C9ZIS4"/>
<sequence length="54" mass="5864">MLIANAQLYLNIQGRTGSLLDLDSSEPAALVTATRKRLCLFCAAQRICVVSTRP</sequence>
<dbReference type="Proteomes" id="UP000054018">
    <property type="component" value="Unassembled WGS sequence"/>
</dbReference>
<proteinExistence type="predicted"/>
<organism evidence="1 2">
    <name type="scientific">Pisolithus microcarpus 441</name>
    <dbReference type="NCBI Taxonomy" id="765257"/>
    <lineage>
        <taxon>Eukaryota</taxon>
        <taxon>Fungi</taxon>
        <taxon>Dikarya</taxon>
        <taxon>Basidiomycota</taxon>
        <taxon>Agaricomycotina</taxon>
        <taxon>Agaricomycetes</taxon>
        <taxon>Agaricomycetidae</taxon>
        <taxon>Boletales</taxon>
        <taxon>Sclerodermatineae</taxon>
        <taxon>Pisolithaceae</taxon>
        <taxon>Pisolithus</taxon>
    </lineage>
</organism>
<dbReference type="HOGENOM" id="CLU_3051279_0_0_1"/>
<name>A0A0C9ZIS4_9AGAM</name>
<dbReference type="EMBL" id="KN833690">
    <property type="protein sequence ID" value="KIK29151.1"/>
    <property type="molecule type" value="Genomic_DNA"/>
</dbReference>
<evidence type="ECO:0000313" key="2">
    <source>
        <dbReference type="Proteomes" id="UP000054018"/>
    </source>
</evidence>
<reference evidence="1 2" key="1">
    <citation type="submission" date="2014-04" db="EMBL/GenBank/DDBJ databases">
        <authorList>
            <consortium name="DOE Joint Genome Institute"/>
            <person name="Kuo A."/>
            <person name="Kohler A."/>
            <person name="Costa M.D."/>
            <person name="Nagy L.G."/>
            <person name="Floudas D."/>
            <person name="Copeland A."/>
            <person name="Barry K.W."/>
            <person name="Cichocki N."/>
            <person name="Veneault-Fourrey C."/>
            <person name="LaButti K."/>
            <person name="Lindquist E.A."/>
            <person name="Lipzen A."/>
            <person name="Lundell T."/>
            <person name="Morin E."/>
            <person name="Murat C."/>
            <person name="Sun H."/>
            <person name="Tunlid A."/>
            <person name="Henrissat B."/>
            <person name="Grigoriev I.V."/>
            <person name="Hibbett D.S."/>
            <person name="Martin F."/>
            <person name="Nordberg H.P."/>
            <person name="Cantor M.N."/>
            <person name="Hua S.X."/>
        </authorList>
    </citation>
    <scope>NUCLEOTIDE SEQUENCE [LARGE SCALE GENOMIC DNA]</scope>
    <source>
        <strain evidence="1 2">441</strain>
    </source>
</reference>
<keyword evidence="2" id="KW-1185">Reference proteome</keyword>
<evidence type="ECO:0000313" key="1">
    <source>
        <dbReference type="EMBL" id="KIK29151.1"/>
    </source>
</evidence>
<gene>
    <name evidence="1" type="ORF">PISMIDRAFT_518920</name>
</gene>
<accession>A0A0C9ZIS4</accession>